<keyword evidence="2" id="KW-1185">Reference proteome</keyword>
<protein>
    <submittedName>
        <fullName evidence="1">Ankyrin repeat-containing protein</fullName>
    </submittedName>
</protein>
<gene>
    <name evidence="1" type="ORF">O6P43_013312</name>
</gene>
<dbReference type="Proteomes" id="UP001163823">
    <property type="component" value="Chromosome 5"/>
</dbReference>
<comment type="caution">
    <text evidence="1">The sequence shown here is derived from an EMBL/GenBank/DDBJ whole genome shotgun (WGS) entry which is preliminary data.</text>
</comment>
<evidence type="ECO:0000313" key="1">
    <source>
        <dbReference type="EMBL" id="KAJ7969336.1"/>
    </source>
</evidence>
<evidence type="ECO:0000313" key="2">
    <source>
        <dbReference type="Proteomes" id="UP001163823"/>
    </source>
</evidence>
<organism evidence="1 2">
    <name type="scientific">Quillaja saponaria</name>
    <name type="common">Soap bark tree</name>
    <dbReference type="NCBI Taxonomy" id="32244"/>
    <lineage>
        <taxon>Eukaryota</taxon>
        <taxon>Viridiplantae</taxon>
        <taxon>Streptophyta</taxon>
        <taxon>Embryophyta</taxon>
        <taxon>Tracheophyta</taxon>
        <taxon>Spermatophyta</taxon>
        <taxon>Magnoliopsida</taxon>
        <taxon>eudicotyledons</taxon>
        <taxon>Gunneridae</taxon>
        <taxon>Pentapetalae</taxon>
        <taxon>rosids</taxon>
        <taxon>fabids</taxon>
        <taxon>Fabales</taxon>
        <taxon>Quillajaceae</taxon>
        <taxon>Quillaja</taxon>
    </lineage>
</organism>
<reference evidence="1" key="1">
    <citation type="journal article" date="2023" name="Science">
        <title>Elucidation of the pathway for biosynthesis of saponin adjuvants from the soapbark tree.</title>
        <authorList>
            <person name="Reed J."/>
            <person name="Orme A."/>
            <person name="El-Demerdash A."/>
            <person name="Owen C."/>
            <person name="Martin L.B.B."/>
            <person name="Misra R.C."/>
            <person name="Kikuchi S."/>
            <person name="Rejzek M."/>
            <person name="Martin A.C."/>
            <person name="Harkess A."/>
            <person name="Leebens-Mack J."/>
            <person name="Louveau T."/>
            <person name="Stephenson M.J."/>
            <person name="Osbourn A."/>
        </authorList>
    </citation>
    <scope>NUCLEOTIDE SEQUENCE</scope>
    <source>
        <strain evidence="1">S10</strain>
    </source>
</reference>
<proteinExistence type="predicted"/>
<name>A0AAD7M3K5_QUISA</name>
<dbReference type="AlphaFoldDB" id="A0AAD7M3K5"/>
<accession>A0AAD7M3K5</accession>
<dbReference type="EMBL" id="JARAOO010000005">
    <property type="protein sequence ID" value="KAJ7969336.1"/>
    <property type="molecule type" value="Genomic_DNA"/>
</dbReference>
<sequence length="77" mass="8582">MATGNVSLSTIPPLHDIVNQIQMATTAQLKNPSLHLIASTKEAREKYLKLCVPLYKAALRGDWKTARSIFTKDENND</sequence>
<dbReference type="KEGG" id="qsa:O6P43_013312"/>